<keyword evidence="2" id="KW-0645">Protease</keyword>
<dbReference type="PANTHER" id="PTHR47966:SF51">
    <property type="entry name" value="BETA-SITE APP-CLEAVING ENZYME, ISOFORM A-RELATED"/>
    <property type="match status" value="1"/>
</dbReference>
<feature type="chain" id="PRO_5045634167" evidence="3">
    <location>
        <begin position="24"/>
        <end position="378"/>
    </location>
</feature>
<name>A0ABP1FUM5_9CHLO</name>
<dbReference type="Pfam" id="PF00026">
    <property type="entry name" value="Asp"/>
    <property type="match status" value="1"/>
</dbReference>
<gene>
    <name evidence="5" type="primary">g4141</name>
    <name evidence="5" type="ORF">VP750_LOCUS3537</name>
</gene>
<accession>A0ABP1FUM5</accession>
<comment type="similarity">
    <text evidence="1 2">Belongs to the peptidase A1 family.</text>
</comment>
<evidence type="ECO:0000256" key="2">
    <source>
        <dbReference type="RuleBase" id="RU000454"/>
    </source>
</evidence>
<dbReference type="Gene3D" id="2.40.70.10">
    <property type="entry name" value="Acid Proteases"/>
    <property type="match status" value="2"/>
</dbReference>
<dbReference type="PROSITE" id="PS00141">
    <property type="entry name" value="ASP_PROTEASE"/>
    <property type="match status" value="1"/>
</dbReference>
<keyword evidence="3" id="KW-0732">Signal</keyword>
<evidence type="ECO:0000259" key="4">
    <source>
        <dbReference type="PROSITE" id="PS51767"/>
    </source>
</evidence>
<dbReference type="InterPro" id="IPR021109">
    <property type="entry name" value="Peptidase_aspartic_dom_sf"/>
</dbReference>
<keyword evidence="2" id="KW-0378">Hydrolase</keyword>
<feature type="signal peptide" evidence="3">
    <location>
        <begin position="1"/>
        <end position="23"/>
    </location>
</feature>
<keyword evidence="6" id="KW-1185">Reference proteome</keyword>
<dbReference type="SUPFAM" id="SSF50630">
    <property type="entry name" value="Acid proteases"/>
    <property type="match status" value="1"/>
</dbReference>
<feature type="domain" description="Peptidase A1" evidence="4">
    <location>
        <begin position="50"/>
        <end position="373"/>
    </location>
</feature>
<dbReference type="InterPro" id="IPR001461">
    <property type="entry name" value="Aspartic_peptidase_A1"/>
</dbReference>
<dbReference type="PRINTS" id="PR00792">
    <property type="entry name" value="PEPSIN"/>
</dbReference>
<sequence>MRIWRLALLLSLLAATLLPHIAALRSTVELKRYADTTEASSAAQRRNVAYYGSVSIGDPPQPFTACFDKGSADLWVPSTACATDGCADHQHFVQSRSRTFNSSDTSGFLIEYGSGIVAGSVAFDTVRVGQPTVTIHRQGIGLAAATTSAFISASCDGLFGLAFQPLSKLGATPPFFNMEREGLLDWDGFSLWLNPDIRSPTAPAGELIFGGADPNRYSGQIQYHPNQSARYWALTLSGVKVDSSSVEGLKSKEVLLDSGTSLIFTSDDDAAILNKAIGGVKYWEDAGLYNVTGGCSKVSSLPSITFTLDGADYPLSPQEYILQIPEDDPVLCISGILGGAGQDFIVLGDTFLRKYYSIYAANLDGTNARVGLGLALPQ</sequence>
<dbReference type="PROSITE" id="PS51767">
    <property type="entry name" value="PEPTIDASE_A1"/>
    <property type="match status" value="1"/>
</dbReference>
<evidence type="ECO:0000313" key="5">
    <source>
        <dbReference type="EMBL" id="CAL5221878.1"/>
    </source>
</evidence>
<dbReference type="Proteomes" id="UP001497392">
    <property type="component" value="Unassembled WGS sequence"/>
</dbReference>
<keyword evidence="2" id="KW-0064">Aspartyl protease</keyword>
<proteinExistence type="inferred from homology"/>
<evidence type="ECO:0000256" key="3">
    <source>
        <dbReference type="SAM" id="SignalP"/>
    </source>
</evidence>
<protein>
    <submittedName>
        <fullName evidence="5">G4141 protein</fullName>
    </submittedName>
</protein>
<dbReference type="EMBL" id="CAXHTA020000005">
    <property type="protein sequence ID" value="CAL5221878.1"/>
    <property type="molecule type" value="Genomic_DNA"/>
</dbReference>
<evidence type="ECO:0000313" key="6">
    <source>
        <dbReference type="Proteomes" id="UP001497392"/>
    </source>
</evidence>
<dbReference type="InterPro" id="IPR001969">
    <property type="entry name" value="Aspartic_peptidase_AS"/>
</dbReference>
<organism evidence="5 6">
    <name type="scientific">Coccomyxa viridis</name>
    <dbReference type="NCBI Taxonomy" id="1274662"/>
    <lineage>
        <taxon>Eukaryota</taxon>
        <taxon>Viridiplantae</taxon>
        <taxon>Chlorophyta</taxon>
        <taxon>core chlorophytes</taxon>
        <taxon>Trebouxiophyceae</taxon>
        <taxon>Trebouxiophyceae incertae sedis</taxon>
        <taxon>Coccomyxaceae</taxon>
        <taxon>Coccomyxa</taxon>
    </lineage>
</organism>
<dbReference type="PANTHER" id="PTHR47966">
    <property type="entry name" value="BETA-SITE APP-CLEAVING ENZYME, ISOFORM A-RELATED"/>
    <property type="match status" value="1"/>
</dbReference>
<dbReference type="InterPro" id="IPR033121">
    <property type="entry name" value="PEPTIDASE_A1"/>
</dbReference>
<reference evidence="5 6" key="1">
    <citation type="submission" date="2024-06" db="EMBL/GenBank/DDBJ databases">
        <authorList>
            <person name="Kraege A."/>
            <person name="Thomma B."/>
        </authorList>
    </citation>
    <scope>NUCLEOTIDE SEQUENCE [LARGE SCALE GENOMIC DNA]</scope>
</reference>
<evidence type="ECO:0000256" key="1">
    <source>
        <dbReference type="ARBA" id="ARBA00007447"/>
    </source>
</evidence>
<comment type="caution">
    <text evidence="5">The sequence shown here is derived from an EMBL/GenBank/DDBJ whole genome shotgun (WGS) entry which is preliminary data.</text>
</comment>